<dbReference type="CDD" id="cd09274">
    <property type="entry name" value="RNase_HI_RT_Ty3"/>
    <property type="match status" value="1"/>
</dbReference>
<keyword evidence="3" id="KW-0540">Nuclease</keyword>
<dbReference type="GeneID" id="36400790"/>
<dbReference type="Pfam" id="PF17917">
    <property type="entry name" value="RT_RNaseH"/>
    <property type="match status" value="1"/>
</dbReference>
<organism evidence="8 9">
    <name type="scientific">Plasmopara halstedii</name>
    <name type="common">Downy mildew of sunflower</name>
    <dbReference type="NCBI Taxonomy" id="4781"/>
    <lineage>
        <taxon>Eukaryota</taxon>
        <taxon>Sar</taxon>
        <taxon>Stramenopiles</taxon>
        <taxon>Oomycota</taxon>
        <taxon>Peronosporomycetes</taxon>
        <taxon>Peronosporales</taxon>
        <taxon>Peronosporaceae</taxon>
        <taxon>Plasmopara</taxon>
    </lineage>
</organism>
<keyword evidence="5" id="KW-0378">Hydrolase</keyword>
<evidence type="ECO:0000256" key="3">
    <source>
        <dbReference type="ARBA" id="ARBA00022722"/>
    </source>
</evidence>
<evidence type="ECO:0000259" key="7">
    <source>
        <dbReference type="Pfam" id="PF17917"/>
    </source>
</evidence>
<sequence>MVLTDAFGTSVGGVLSQEFEGKELPIALYDRKLSDTERRWPARDQELYAIKLCIAKWRLYLHGTKFVVFTDNSACKWLKSRPQVSGRLARWLDFFAEYDFELIHRPGKENVVADALLRQEINLAYIQMEKFKNTLNSVSRRDMSLIYGIQNLPKYEGYEENKGEKRMVFEANNLHTELEKSTREKFKRAYKEYEF</sequence>
<evidence type="ECO:0000256" key="1">
    <source>
        <dbReference type="ARBA" id="ARBA00022679"/>
    </source>
</evidence>
<keyword evidence="1" id="KW-0808">Transferase</keyword>
<dbReference type="GO" id="GO:0016787">
    <property type="term" value="F:hydrolase activity"/>
    <property type="evidence" value="ECO:0007669"/>
    <property type="project" value="UniProtKB-KW"/>
</dbReference>
<evidence type="ECO:0000313" key="8">
    <source>
        <dbReference type="EMBL" id="CEG37676.1"/>
    </source>
</evidence>
<evidence type="ECO:0000256" key="2">
    <source>
        <dbReference type="ARBA" id="ARBA00022695"/>
    </source>
</evidence>
<evidence type="ECO:0000313" key="9">
    <source>
        <dbReference type="Proteomes" id="UP000054928"/>
    </source>
</evidence>
<name>A0A0P1ABK3_PLAHL</name>
<dbReference type="SUPFAM" id="SSF56672">
    <property type="entry name" value="DNA/RNA polymerases"/>
    <property type="match status" value="1"/>
</dbReference>
<evidence type="ECO:0000256" key="5">
    <source>
        <dbReference type="ARBA" id="ARBA00022801"/>
    </source>
</evidence>
<accession>A0A0P1ABK3</accession>
<proteinExistence type="predicted"/>
<dbReference type="Gene3D" id="3.10.20.370">
    <property type="match status" value="1"/>
</dbReference>
<dbReference type="GO" id="GO:0004519">
    <property type="term" value="F:endonuclease activity"/>
    <property type="evidence" value="ECO:0007669"/>
    <property type="project" value="UniProtKB-KW"/>
</dbReference>
<dbReference type="AlphaFoldDB" id="A0A0P1ABK3"/>
<dbReference type="Proteomes" id="UP000054928">
    <property type="component" value="Unassembled WGS sequence"/>
</dbReference>
<evidence type="ECO:0000256" key="4">
    <source>
        <dbReference type="ARBA" id="ARBA00022759"/>
    </source>
</evidence>
<dbReference type="OrthoDB" id="125434at2759"/>
<dbReference type="InterPro" id="IPR041373">
    <property type="entry name" value="RT_RNaseH"/>
</dbReference>
<keyword evidence="9" id="KW-1185">Reference proteome</keyword>
<dbReference type="STRING" id="4781.A0A0P1ABK3"/>
<keyword evidence="2" id="KW-0548">Nucleotidyltransferase</keyword>
<feature type="domain" description="Reverse transcriptase RNase H-like" evidence="7">
    <location>
        <begin position="2"/>
        <end position="98"/>
    </location>
</feature>
<dbReference type="PANTHER" id="PTHR34072:SF52">
    <property type="entry name" value="RIBONUCLEASE H"/>
    <property type="match status" value="1"/>
</dbReference>
<keyword evidence="6" id="KW-0695">RNA-directed DNA polymerase</keyword>
<dbReference type="InterPro" id="IPR043502">
    <property type="entry name" value="DNA/RNA_pol_sf"/>
</dbReference>
<evidence type="ECO:0000256" key="6">
    <source>
        <dbReference type="ARBA" id="ARBA00022918"/>
    </source>
</evidence>
<protein>
    <submittedName>
        <fullName evidence="8">Retrotransposable element tf2 kDa protein type 1</fullName>
    </submittedName>
</protein>
<reference evidence="9" key="1">
    <citation type="submission" date="2014-09" db="EMBL/GenBank/DDBJ databases">
        <authorList>
            <person name="Sharma Rahul"/>
            <person name="Thines Marco"/>
        </authorList>
    </citation>
    <scope>NUCLEOTIDE SEQUENCE [LARGE SCALE GENOMIC DNA]</scope>
</reference>
<keyword evidence="4" id="KW-0255">Endonuclease</keyword>
<dbReference type="EMBL" id="CCYD01000290">
    <property type="protein sequence ID" value="CEG37676.1"/>
    <property type="molecule type" value="Genomic_DNA"/>
</dbReference>
<dbReference type="GO" id="GO:0003964">
    <property type="term" value="F:RNA-directed DNA polymerase activity"/>
    <property type="evidence" value="ECO:0007669"/>
    <property type="project" value="UniProtKB-KW"/>
</dbReference>
<dbReference type="RefSeq" id="XP_024574045.1">
    <property type="nucleotide sequence ID" value="XM_024723028.1"/>
</dbReference>
<dbReference type="PANTHER" id="PTHR34072">
    <property type="entry name" value="ENZYMATIC POLYPROTEIN-RELATED"/>
    <property type="match status" value="1"/>
</dbReference>